<accession>A0A1Q5PIJ3</accession>
<sequence>MVDDLLRYSGLNMDLSHISFHGGRKLLKAVLFIHSGAKVQLYPALLPKYLSVASTFLPKNFRSLHKL</sequence>
<gene>
    <name evidence="1" type="ORF">A3841_08335</name>
</gene>
<dbReference type="STRING" id="1797110.A3841_08335"/>
<organism evidence="1 2">
    <name type="scientific">Pontibacter flavimaris</name>
    <dbReference type="NCBI Taxonomy" id="1797110"/>
    <lineage>
        <taxon>Bacteria</taxon>
        <taxon>Pseudomonadati</taxon>
        <taxon>Bacteroidota</taxon>
        <taxon>Cytophagia</taxon>
        <taxon>Cytophagales</taxon>
        <taxon>Hymenobacteraceae</taxon>
        <taxon>Pontibacter</taxon>
    </lineage>
</organism>
<evidence type="ECO:0000313" key="2">
    <source>
        <dbReference type="Proteomes" id="UP000186551"/>
    </source>
</evidence>
<comment type="caution">
    <text evidence="1">The sequence shown here is derived from an EMBL/GenBank/DDBJ whole genome shotgun (WGS) entry which is preliminary data.</text>
</comment>
<evidence type="ECO:0000313" key="1">
    <source>
        <dbReference type="EMBL" id="OKL42002.1"/>
    </source>
</evidence>
<dbReference type="AlphaFoldDB" id="A0A1Q5PIJ3"/>
<proteinExistence type="predicted"/>
<protein>
    <submittedName>
        <fullName evidence="1">Uncharacterized protein</fullName>
    </submittedName>
</protein>
<name>A0A1Q5PIJ3_9BACT</name>
<keyword evidence="2" id="KW-1185">Reference proteome</keyword>
<dbReference type="EMBL" id="LVWA01000002">
    <property type="protein sequence ID" value="OKL42002.1"/>
    <property type="molecule type" value="Genomic_DNA"/>
</dbReference>
<reference evidence="1 2" key="1">
    <citation type="submission" date="2016-03" db="EMBL/GenBank/DDBJ databases">
        <title>Genome sequence of Pontibacter sp. nov., of the family cytophagaceae, isolated from marine sediment of the Yellow Sea, China.</title>
        <authorList>
            <person name="Zhang G."/>
            <person name="Zhang R."/>
        </authorList>
    </citation>
    <scope>NUCLEOTIDE SEQUENCE [LARGE SCALE GENOMIC DNA]</scope>
    <source>
        <strain evidence="1 2">S10-8</strain>
    </source>
</reference>
<dbReference type="Proteomes" id="UP000186551">
    <property type="component" value="Unassembled WGS sequence"/>
</dbReference>